<feature type="region of interest" description="Disordered" evidence="15">
    <location>
        <begin position="1060"/>
        <end position="1087"/>
    </location>
</feature>
<dbReference type="InterPro" id="IPR009060">
    <property type="entry name" value="UBA-like_sf"/>
</dbReference>
<feature type="compositionally biased region" description="Pro residues" evidence="15">
    <location>
        <begin position="2957"/>
        <end position="2969"/>
    </location>
</feature>
<dbReference type="Gene3D" id="3.90.1750.10">
    <property type="entry name" value="Hect, E3 ligase catalytic domains"/>
    <property type="match status" value="1"/>
</dbReference>
<dbReference type="GO" id="GO:0061630">
    <property type="term" value="F:ubiquitin protein ligase activity"/>
    <property type="evidence" value="ECO:0007669"/>
    <property type="project" value="UniProtKB-EC"/>
</dbReference>
<evidence type="ECO:0000256" key="12">
    <source>
        <dbReference type="ARBA" id="ARBA00023242"/>
    </source>
</evidence>
<name>A0AAD9UUN5_ACRCE</name>
<feature type="compositionally biased region" description="Low complexity" evidence="15">
    <location>
        <begin position="2346"/>
        <end position="2362"/>
    </location>
</feature>
<comment type="subcellular location">
    <subcellularLocation>
        <location evidence="2">Nucleus</location>
    </subcellularLocation>
</comment>
<evidence type="ECO:0000259" key="19">
    <source>
        <dbReference type="PROSITE" id="PS50918"/>
    </source>
</evidence>
<keyword evidence="8" id="KW-0227">DNA damage</keyword>
<dbReference type="GO" id="GO:0000209">
    <property type="term" value="P:protein polyubiquitination"/>
    <property type="evidence" value="ECO:0007669"/>
    <property type="project" value="TreeGrafter"/>
</dbReference>
<comment type="catalytic activity">
    <reaction evidence="1">
        <text>S-ubiquitinyl-[E2 ubiquitin-conjugating enzyme]-L-cysteine + [acceptor protein]-L-lysine = [E2 ubiquitin-conjugating enzyme]-L-cysteine + N(6)-ubiquitinyl-[acceptor protein]-L-lysine.</text>
        <dbReference type="EC" id="2.3.2.26"/>
    </reaction>
</comment>
<comment type="similarity">
    <text evidence="13">Belongs to the UPL family. TOM1/PTR1 subfamily.</text>
</comment>
<accession>A0AAD9UUN5</accession>
<dbReference type="FunFam" id="3.90.1750.10:FF:000003">
    <property type="entry name" value="E3 ubiquitin-protein ligase UPL1"/>
    <property type="match status" value="1"/>
</dbReference>
<feature type="region of interest" description="Disordered" evidence="15">
    <location>
        <begin position="3646"/>
        <end position="3728"/>
    </location>
</feature>
<dbReference type="Gene3D" id="3.30.720.50">
    <property type="match status" value="1"/>
</dbReference>
<feature type="compositionally biased region" description="Basic and acidic residues" evidence="15">
    <location>
        <begin position="2115"/>
        <end position="2133"/>
    </location>
</feature>
<feature type="compositionally biased region" description="Polar residues" evidence="15">
    <location>
        <begin position="2710"/>
        <end position="2723"/>
    </location>
</feature>
<feature type="region of interest" description="Disordered" evidence="15">
    <location>
        <begin position="776"/>
        <end position="814"/>
    </location>
</feature>
<dbReference type="GO" id="GO:0006511">
    <property type="term" value="P:ubiquitin-dependent protein catabolic process"/>
    <property type="evidence" value="ECO:0007669"/>
    <property type="project" value="TreeGrafter"/>
</dbReference>
<feature type="domain" description="HECT" evidence="18">
    <location>
        <begin position="4228"/>
        <end position="4564"/>
    </location>
</feature>
<feature type="active site" description="Glycyl thioester intermediate" evidence="14">
    <location>
        <position position="4531"/>
    </location>
</feature>
<dbReference type="Gene3D" id="3.30.2160.10">
    <property type="entry name" value="Hect, E3 ligase catalytic domain"/>
    <property type="match status" value="1"/>
</dbReference>
<feature type="compositionally biased region" description="Polar residues" evidence="15">
    <location>
        <begin position="2366"/>
        <end position="2396"/>
    </location>
</feature>
<feature type="compositionally biased region" description="Basic and acidic residues" evidence="15">
    <location>
        <begin position="3671"/>
        <end position="3683"/>
    </location>
</feature>
<evidence type="ECO:0000259" key="18">
    <source>
        <dbReference type="PROSITE" id="PS50237"/>
    </source>
</evidence>
<dbReference type="Gene3D" id="6.10.250.1630">
    <property type="match status" value="1"/>
</dbReference>
<feature type="compositionally biased region" description="Low complexity" evidence="15">
    <location>
        <begin position="2100"/>
        <end position="2110"/>
    </location>
</feature>
<feature type="compositionally biased region" description="Low complexity" evidence="15">
    <location>
        <begin position="3704"/>
        <end position="3728"/>
    </location>
</feature>
<sequence length="4564" mass="498947">MKIDRSKLRKTQSDVAPECRQLIQRLRDANDVELIRILKDINTWYYGKCELQHWVDVMDKFDEILASVAKPVNGSSWILAYDKLDQLEGLEIASEKRCLVNHVLRFTALVLEHSYTRHLYNSIEHLVSLLVASDMEVVLSVLGVLYVFSKRSSFIPRLPAEKRKAIQQRLQCLGETWGGKSAGFGLAHCCQDLPIKEFPSSCGDVYFEFYNEVTNAPSQSESQEQTGSQLCSVHVKQLYQFSENPGEIMEQVITCYSVPTAKQVNLFSRIRLAKHFPVHAKRLQCIQARLQAISVLLYSNSTQDVVNPLLYQGFIEETVELLELDQLQFSDIRTAAIRTLTALVHMECSPRVNTVIDCTGLASYHGFLPTLTRNCIQALTERLSDSLPLPFATGLFSFLYHLAYYEVGAEALVSCGLLEALLRVVEHQGGDSHLTFVTRAIRIMEWIANMDLSGYQNQSGLTAIISRLEQEIKKCLPYHGAMLSPDLPSAPPIQQVGVAMETSENQGAQADSSSQAHQSEEVPMETEQPYVNSIEDSKMEVDENDAEKVVGAVEVAGPSSAANSVSKNRCLPQRAALIKAVLSFLKKSIPDPSFSESIRNVMDSSLPTSLKHIISNVEYYGPVLFMAAIDVVTVYVFHEPSLLSSLQDNGLTGVMLKALVVKEVPATREVLSSLPSVLSALCLNTRGLQAFMSCKPFDKLFRVLLSPDYLPAMRRRRTSESLGETASNLGTAMDELMRHQPTLKTDAMKAIIKLLQEVCSLGQDSKYIGFKMGAKTDSSDVDSSVGLAQGSGRSTLGAEEPMSDEEEDDEDRFSFTSTTSAAKVVAESDKMKDNLKTAEEEKRTVIPLMDYIFNVVRFVDSILSNNSTDDHCREFVRLGGLEPLITILGLPNLPLDFVSSPACQSVSGVCKSVLMLSHEAQVLKQGLTLLREVLTTLEPLIARSSESPVCLLLHEVATSGRPQQAMASVQLTPLLHGIVAAHAYISMFLHVCKVGQFDIRSLCVNHWGSDQGGSVLKQLGQLYMFLIWETIVLETISKAETTGNSETQIAAEDLEMLKASTSCQEDSQGQTHEGNSAKLPTNDKESKSALPVQQRIIKQLLQTSTSLGRALSDLFVLLVKLSVGSAQRQRRAPHPNATPGLPTLPARFIAFQLTKLLKEAFSWQGLPSACSVPKPRLHFHMCVVGLTSRMLFDDKKNPYHLMLQQFMMSGAHSNLFLLMKMILHKEVKTPANECIGQSLFDSDSQELVDSWLTLVSRLVNSDTLMDSPHALPATSTQPGFVPFKPIDFLVSTQKKAYFAVQLLWGKKLPKDYGPHLAESMLVVLYHIIKGEAVIKEKLGPTPESSGTSSSSAAVRAPVETAPQPEINMQHLQQFMDMGFTHEAARLALLNTGSLEEATDYILNHPHAPPARELGLDFDMFEEDQMMRAIAMSLGQDVPAGVPATEQQASPAAAAAAATASQNATASEATVIPANTSKVVNKEKRSAEEQTVKETDKEKDDKCPLEKSELDQFTSGMLHGCLEVLTEMPSTVFKACDVLSAVAQRNGEEWKEKTMIHILQQVTNDIQSVLKLCSAQNAENRQVEGSMSQMNAAPEAARLSSLLHLTCLLFEEKKFRCEATIEKFGILTSLLELLEVCQTILLQSKLTGGKPNTPAWLSPLLLFLDTHEKMAVTTRRKELHDKRTTHAWKWFDDRSGRWYNYNVNNNTTIDAAYRSGESGVRFMAGRRRYSVNFATMVQENEDSGNRRPIMLETASSRDGLANSRRGEPESSVASGGVVGEKRSGEDANSQPSSQDRSSKNAKKDKQDSNTSDVGKSKKEDRPVIQHLNDEQKSLIVRCCTGFIGIPVSPNTLQAVLKLCLRLTQEHKFAVQFVDQGGARALLVLTQDSAVSGFTTLATLLLRHVLEDEENLKHTMEKVVRSAATSCAGGGNNTGVSPTSPGAKEINYVLRVLGPAACRNAELFKEVATNSLRLAVTPQLRRTMIEGGDSNLPSNYAQIVKAAVVAKIVKAPPVAKQVHGVICDLLNVLCASDSTTRTMDRGIFMHRSDSQMLGELGRALGQVGDMLAGQGAQQNLHVRQLPAYTRQLTGEDVDVEEMALDSSQNSSQSSSQLAMMKNEDKKNDVSKNEEVKESNQDAQIPVKPLLSKSAILKLLAELVKSYSGVAQLITDYNHSAKLSSTSEYEGPILAFIFDQLLPSGPPNDNDDTASHARTLLSAIATCHQAPEAQQCLVTEMKASLERALTLTESACKHSRLQSIFTLVQHMIDTGPYSPQPTVSQPNSIMKLLLKKGLVNDLARVPHSLDLASPNFVATINCVLKPLEKLSGVVNQPSAGGPFSAPNKERPAGSEQQTTAEQGTTTSGERSLQPASAVQTSSEVDQRETVTNQQSTERSSEQASAVGHEEPSAADSQADNPVANEHPWTPPEITGRGIIPMASEEELEELQDMVDELLNSDGNDNQSGQDVESNILAEHVISRHMADGRMVDDATYVIDPISSDSSDSSDDGSGGEDVGEESEDDGGDIQGDNDNETMVVTFEDSVGQSNAHDEDDDGDDDDDEDDDDEEEDEEEDIDGVAGQEGVVGLRQDGVMESSGGVDVMEEEEVEEEEEDENDEDDHDEEDDEGGSDMDEEGADIIDEDSLRIYEEEDLYLPFDEGSGRHLEWVSEPHDNRFAGTFMMTVSQDEEPETITSMAQRLSRVHGLRVTSRHHSHQSQPLHTSHHQGVSQPPLPTVVQSLLGPESTTDAPQFSSGVSHRSRHLQDEIQVIARNAEGGANDDLFFENLGESSSTNVPSALSRWAEEGQILDAHGVHYCAAAVKPEILPVLLKLQADEIAKGREEEQKKKADAQAKAAAAKKEEEKKKQESSQEGGESSAAVAGEAVSGEPSAAAPDAAASPVEGMQVELPATVQEPDARTPEQESTEDPTVLVSMSMDEPVLEASASSEMVRASTPASESREPSAPPETITPPLPPRISSVVQDILSAAALEASGQNTNVGPAQLEGSNDAHVSTSEEDRTGRDTGHVENDGSPMALGDEGTGAAARSDAVENTSIAGAPQQTTAVTSDGDSAAPSTAPDSEQPGTSGEASALTIDGIPIPDGVDPSFLEALPEAIRREVLAEQLGLHPPSSSQRIVATNDNEGATDMNVSPEFLAALPPEVQEEVLQQQRIEQERRRNQTATPEQAVDPGTFLRTLAPSLRQTVLADIDDSLLPLLPTDLASEAQTLRREIEARHHRILQERFTFSGGDRASAISALLRHSALSRHGGGSHFSRLLPSGGGLSGRVSGFSNGPPSLPPPSRKIIGRHLLDHEALACLLVLLFVEEPRLNTGRLHKVLRNLCYHEETRSWLINAMIAILRRTSGQNPDGSCPVTSIESSTRGEHSSSSQSDRTESLCRLDEYLQTQEHCASNSKASKQHSWLSFGVRTSLGSRTNVFCIKRQGKAGLERSTFVSIHPHASQFVWKHVLDALLFLAKSFPASFTPFTVAKAHPSCTKDASPSSSETKPPAMHDSTDFWDILLKLDTAGTGRKGKGAAKSSSAHSSLSSGSDSCSEEVRDFAASPIGQLLIALADPVVQDSTVVTDKLLRLLSVTSAALPDMPCASSKQAANSDTPTSAVTVPPETLAEAPVSETVTPSLNTLSSVTVTVPGESVTTPHLTAHTPSSETESVASSLIVERSSEAGGEPHEVESLDEGSVDESLSHPSETSSQPGVVEPMVVEVTPPPDSQSQSSTAGSTLLTATAATPVFKQQLDEKKAVVMEGHLRLVVDVLTSGTCSEEGLEDATTLLLQISRLNSQTRDSVLQLLLEGARRIGEALQKNIALLLNELIEHNRNSPPKDEIEVKKDKRPATLVLPAAPRRPTRGGHQAGWVNMPSGSRGARRQQQTRQVRYDLHLPSMPGLTCKTSSQALLLRVLKVILQLREAARRSSSGATTLRTRALQRRDESSAIQRVIQGSRGLGAVIAAIESEAEAIYEAFTHMRSLRSDPMGDHGRTGGQRNEQGAHGESSQDRDRTEGSGQEGGSSQQGASTSGAAQEPQLPLLSEQITLEELWETLGECLSELGRTSDSHAVLVLQPAVEAFFLVHGTEKQESSSSQNQSDQHRAQSRRMPSANSAEITPPSPGPLSPGPLSPSRQISVTSVTSDLPSDTLKFLRFAEKHRTVLNQILRQSTVHLADGPFAVLVDHTRVLDFDVKRRFFRQELERLDEGIRRDDLTIHVRREHVFEDSFRELHRRSSEEMKCRLYVVFEGEEGQDAGGLLREWFMIMAREMFNPNYALFTTSPGDRVTYQPNASSNCNSNHLSYFKFVGRIVAKAIYDNKLLDCFFTRSFYKHILGKTVHFTDLESFDYAFYQGLRYLLEHDLSEIDTELTFSAEVQVFGLSEVRDLIPNGRHIAVTEENKKEYVKLVCQMKMTGAIRKQIDSFLEGFYEIIPKRLISIFDEQELELLISGLPNIDLDDLKANTEYHKYTENSLQIQWFWRALRSFDQADRAKFLQFVTGTSKVPLQGFAALEGMNGFQKFQIHRDDRSTDRLPSAHTCFNQLDLPAYETYDKLRSMLNKAVDECPEGFGLA</sequence>
<feature type="compositionally biased region" description="Basic and acidic residues" evidence="15">
    <location>
        <begin position="2852"/>
        <end position="2863"/>
    </location>
</feature>
<dbReference type="InterPro" id="IPR037197">
    <property type="entry name" value="WWE_dom_sf"/>
</dbReference>
<evidence type="ECO:0000256" key="16">
    <source>
        <dbReference type="SAM" id="Phobius"/>
    </source>
</evidence>
<feature type="compositionally biased region" description="Acidic residues" evidence="15">
    <location>
        <begin position="2596"/>
        <end position="2636"/>
    </location>
</feature>
<evidence type="ECO:0000256" key="1">
    <source>
        <dbReference type="ARBA" id="ARBA00000885"/>
    </source>
</evidence>
<feature type="compositionally biased region" description="Polar residues" evidence="15">
    <location>
        <begin position="1060"/>
        <end position="1074"/>
    </location>
</feature>
<evidence type="ECO:0000313" key="20">
    <source>
        <dbReference type="EMBL" id="KAK2550624.1"/>
    </source>
</evidence>
<evidence type="ECO:0000256" key="7">
    <source>
        <dbReference type="ARBA" id="ARBA00022679"/>
    </source>
</evidence>
<dbReference type="PROSITE" id="PS50030">
    <property type="entry name" value="UBA"/>
    <property type="match status" value="1"/>
</dbReference>
<feature type="compositionally biased region" description="Low complexity" evidence="15">
    <location>
        <begin position="3368"/>
        <end position="3383"/>
    </location>
</feature>
<dbReference type="InterPro" id="IPR015940">
    <property type="entry name" value="UBA"/>
</dbReference>
<evidence type="ECO:0000256" key="14">
    <source>
        <dbReference type="PROSITE-ProRule" id="PRU00104"/>
    </source>
</evidence>
<feature type="region of interest" description="Disordered" evidence="15">
    <location>
        <begin position="3849"/>
        <end position="3876"/>
    </location>
</feature>
<feature type="region of interest" description="Disordered" evidence="15">
    <location>
        <begin position="502"/>
        <end position="528"/>
    </location>
</feature>
<dbReference type="EC" id="2.3.2.26" evidence="4"/>
<feature type="region of interest" description="Disordered" evidence="15">
    <location>
        <begin position="2492"/>
        <end position="2636"/>
    </location>
</feature>
<dbReference type="Pfam" id="PF02825">
    <property type="entry name" value="WWE"/>
    <property type="match status" value="1"/>
</dbReference>
<feature type="region of interest" description="Disordered" evidence="15">
    <location>
        <begin position="1479"/>
        <end position="1503"/>
    </location>
</feature>
<dbReference type="Pfam" id="PF22562">
    <property type="entry name" value="UBA_7"/>
    <property type="match status" value="1"/>
</dbReference>
<keyword evidence="16" id="KW-0812">Transmembrane</keyword>
<dbReference type="PROSITE" id="PS50918">
    <property type="entry name" value="WWE"/>
    <property type="match status" value="1"/>
</dbReference>
<feature type="region of interest" description="Disordered" evidence="15">
    <location>
        <begin position="3358"/>
        <end position="3386"/>
    </location>
</feature>
<keyword evidence="16" id="KW-1133">Transmembrane helix</keyword>
<dbReference type="Proteomes" id="UP001249851">
    <property type="component" value="Unassembled WGS sequence"/>
</dbReference>
<dbReference type="GO" id="GO:0006281">
    <property type="term" value="P:DNA repair"/>
    <property type="evidence" value="ECO:0007669"/>
    <property type="project" value="UniProtKB-KW"/>
</dbReference>
<keyword evidence="10" id="KW-0509">mRNA transport</keyword>
<evidence type="ECO:0000259" key="17">
    <source>
        <dbReference type="PROSITE" id="PS50030"/>
    </source>
</evidence>
<keyword evidence="9 14" id="KW-0833">Ubl conjugation pathway</keyword>
<feature type="region of interest" description="Disordered" evidence="15">
    <location>
        <begin position="1753"/>
        <end position="1824"/>
    </location>
</feature>
<feature type="compositionally biased region" description="Basic and acidic residues" evidence="15">
    <location>
        <begin position="3977"/>
        <end position="3986"/>
    </location>
</feature>
<feature type="region of interest" description="Disordered" evidence="15">
    <location>
        <begin position="3162"/>
        <end position="3184"/>
    </location>
</feature>
<evidence type="ECO:0000256" key="5">
    <source>
        <dbReference type="ARBA" id="ARBA00022448"/>
    </source>
</evidence>
<evidence type="ECO:0000256" key="4">
    <source>
        <dbReference type="ARBA" id="ARBA00012485"/>
    </source>
</evidence>
<evidence type="ECO:0000256" key="10">
    <source>
        <dbReference type="ARBA" id="ARBA00022816"/>
    </source>
</evidence>
<evidence type="ECO:0000256" key="11">
    <source>
        <dbReference type="ARBA" id="ARBA00023204"/>
    </source>
</evidence>
<comment type="caution">
    <text evidence="20">The sequence shown here is derived from an EMBL/GenBank/DDBJ whole genome shotgun (WGS) entry which is preliminary data.</text>
</comment>
<dbReference type="FunFam" id="3.30.2160.10:FF:000001">
    <property type="entry name" value="E3 ubiquitin-protein ligase NEDD4-like"/>
    <property type="match status" value="1"/>
</dbReference>
<dbReference type="EMBL" id="JARQWQ010000108">
    <property type="protein sequence ID" value="KAK2550624.1"/>
    <property type="molecule type" value="Genomic_DNA"/>
</dbReference>
<dbReference type="SMART" id="SM00119">
    <property type="entry name" value="HECTc"/>
    <property type="match status" value="1"/>
</dbReference>
<feature type="region of interest" description="Disordered" evidence="15">
    <location>
        <begin position="2703"/>
        <end position="2724"/>
    </location>
</feature>
<dbReference type="InterPro" id="IPR025527">
    <property type="entry name" value="HUWE1/Rev1_UBM"/>
</dbReference>
<feature type="compositionally biased region" description="Basic and acidic residues" evidence="15">
    <location>
        <begin position="1795"/>
        <end position="1806"/>
    </location>
</feature>
<feature type="compositionally biased region" description="Pro residues" evidence="15">
    <location>
        <begin position="4112"/>
        <end position="4123"/>
    </location>
</feature>
<dbReference type="Gene3D" id="3.30.2410.10">
    <property type="entry name" value="Hect, E3 ligase catalytic domain"/>
    <property type="match status" value="1"/>
</dbReference>
<dbReference type="InterPro" id="IPR010314">
    <property type="entry name" value="E3_Ub_ligase_DUF913"/>
</dbReference>
<organism evidence="20 21">
    <name type="scientific">Acropora cervicornis</name>
    <name type="common">Staghorn coral</name>
    <dbReference type="NCBI Taxonomy" id="6130"/>
    <lineage>
        <taxon>Eukaryota</taxon>
        <taxon>Metazoa</taxon>
        <taxon>Cnidaria</taxon>
        <taxon>Anthozoa</taxon>
        <taxon>Hexacorallia</taxon>
        <taxon>Scleractinia</taxon>
        <taxon>Astrocoeniina</taxon>
        <taxon>Acroporidae</taxon>
        <taxon>Acropora</taxon>
    </lineage>
</organism>
<feature type="compositionally biased region" description="Basic and acidic residues" evidence="15">
    <location>
        <begin position="3994"/>
        <end position="4008"/>
    </location>
</feature>
<feature type="compositionally biased region" description="Low complexity" evidence="15">
    <location>
        <begin position="4015"/>
        <end position="4029"/>
    </location>
</feature>
<feature type="compositionally biased region" description="Basic and acidic residues" evidence="15">
    <location>
        <begin position="3008"/>
        <end position="3023"/>
    </location>
</feature>
<dbReference type="InterPro" id="IPR050409">
    <property type="entry name" value="E3_ubiq-protein_ligase"/>
</dbReference>
<dbReference type="PANTHER" id="PTHR11254">
    <property type="entry name" value="HECT DOMAIN UBIQUITIN-PROTEIN LIGASE"/>
    <property type="match status" value="1"/>
</dbReference>
<dbReference type="GO" id="GO:0051028">
    <property type="term" value="P:mRNA transport"/>
    <property type="evidence" value="ECO:0007669"/>
    <property type="project" value="UniProtKB-KW"/>
</dbReference>
<dbReference type="Pfam" id="PF06012">
    <property type="entry name" value="DUF908"/>
    <property type="match status" value="1"/>
</dbReference>
<feature type="region of interest" description="Disordered" evidence="15">
    <location>
        <begin position="3919"/>
        <end position="3940"/>
    </location>
</feature>
<dbReference type="InterPro" id="IPR000569">
    <property type="entry name" value="HECT_dom"/>
</dbReference>
<dbReference type="InterPro" id="IPR016024">
    <property type="entry name" value="ARM-type_fold"/>
</dbReference>
<evidence type="ECO:0000256" key="15">
    <source>
        <dbReference type="SAM" id="MobiDB-lite"/>
    </source>
</evidence>
<evidence type="ECO:0000256" key="9">
    <source>
        <dbReference type="ARBA" id="ARBA00022786"/>
    </source>
</evidence>
<keyword evidence="5" id="KW-0813">Transport</keyword>
<proteinExistence type="inferred from homology"/>
<feature type="region of interest" description="Disordered" evidence="15">
    <location>
        <begin position="2097"/>
        <end position="2135"/>
    </location>
</feature>
<feature type="region of interest" description="Disordered" evidence="15">
    <location>
        <begin position="2986"/>
        <end position="3092"/>
    </location>
</feature>
<dbReference type="InterPro" id="IPR035983">
    <property type="entry name" value="Hect_E3_ubiquitin_ligase"/>
</dbReference>
<evidence type="ECO:0000313" key="21">
    <source>
        <dbReference type="Proteomes" id="UP001249851"/>
    </source>
</evidence>
<comment type="pathway">
    <text evidence="3">Protein modification; protein ubiquitination.</text>
</comment>
<dbReference type="GO" id="GO:0008270">
    <property type="term" value="F:zinc ion binding"/>
    <property type="evidence" value="ECO:0007669"/>
    <property type="project" value="InterPro"/>
</dbReference>
<keyword evidence="21" id="KW-1185">Reference proteome</keyword>
<dbReference type="PROSITE" id="PS50237">
    <property type="entry name" value="HECT"/>
    <property type="match status" value="1"/>
</dbReference>
<feature type="compositionally biased region" description="Polar residues" evidence="15">
    <location>
        <begin position="1785"/>
        <end position="1794"/>
    </location>
</feature>
<feature type="region of interest" description="Disordered" evidence="15">
    <location>
        <begin position="4081"/>
        <end position="4135"/>
    </location>
</feature>
<keyword evidence="6" id="KW-0597">Phosphoprotein</keyword>
<reference evidence="20" key="1">
    <citation type="journal article" date="2023" name="G3 (Bethesda)">
        <title>Whole genome assembly and annotation of the endangered Caribbean coral Acropora cervicornis.</title>
        <authorList>
            <person name="Selwyn J.D."/>
            <person name="Vollmer S.V."/>
        </authorList>
    </citation>
    <scope>NUCLEOTIDE SEQUENCE</scope>
    <source>
        <strain evidence="20">K2</strain>
    </source>
</reference>
<feature type="region of interest" description="Disordered" evidence="15">
    <location>
        <begin position="2837"/>
        <end position="2974"/>
    </location>
</feature>
<feature type="compositionally biased region" description="Polar residues" evidence="15">
    <location>
        <begin position="3646"/>
        <end position="3665"/>
    </location>
</feature>
<evidence type="ECO:0000256" key="8">
    <source>
        <dbReference type="ARBA" id="ARBA00022763"/>
    </source>
</evidence>
<feature type="compositionally biased region" description="Low complexity" evidence="15">
    <location>
        <begin position="2864"/>
        <end position="2894"/>
    </location>
</feature>
<feature type="domain" description="WWE" evidence="19">
    <location>
        <begin position="1673"/>
        <end position="1750"/>
    </location>
</feature>
<gene>
    <name evidence="20" type="ORF">P5673_028682</name>
</gene>
<dbReference type="GO" id="GO:0005634">
    <property type="term" value="C:nucleus"/>
    <property type="evidence" value="ECO:0007669"/>
    <property type="project" value="UniProtKB-SubCell"/>
</dbReference>
<feature type="region of interest" description="Disordered" evidence="15">
    <location>
        <begin position="3524"/>
        <end position="3545"/>
    </location>
</feature>
<dbReference type="FunFam" id="3.30.2410.10:FF:000004">
    <property type="entry name" value="E3 ubiquitin-protein ligase HUWE1, variant"/>
    <property type="match status" value="1"/>
</dbReference>
<keyword evidence="16" id="KW-0472">Membrane</keyword>
<feature type="region of interest" description="Disordered" evidence="15">
    <location>
        <begin position="3977"/>
        <end position="4029"/>
    </location>
</feature>
<dbReference type="PANTHER" id="PTHR11254:SF67">
    <property type="entry name" value="E3 UBIQUITIN-PROTEIN LIGASE HUWE1"/>
    <property type="match status" value="1"/>
</dbReference>
<evidence type="ECO:0000256" key="13">
    <source>
        <dbReference type="ARBA" id="ARBA00034494"/>
    </source>
</evidence>
<evidence type="ECO:0000256" key="3">
    <source>
        <dbReference type="ARBA" id="ARBA00004906"/>
    </source>
</evidence>
<dbReference type="GO" id="GO:0005737">
    <property type="term" value="C:cytoplasm"/>
    <property type="evidence" value="ECO:0007669"/>
    <property type="project" value="TreeGrafter"/>
</dbReference>
<feature type="compositionally biased region" description="Acidic residues" evidence="15">
    <location>
        <begin position="2500"/>
        <end position="2528"/>
    </location>
</feature>
<dbReference type="Gene3D" id="1.10.8.10">
    <property type="entry name" value="DNA helicase RuvA subunit, C-terminal domain"/>
    <property type="match status" value="1"/>
</dbReference>
<feature type="compositionally biased region" description="Acidic residues" evidence="15">
    <location>
        <begin position="2546"/>
        <end position="2571"/>
    </location>
</feature>
<dbReference type="InterPro" id="IPR010309">
    <property type="entry name" value="E3_Ub_ligase_DUF908"/>
</dbReference>
<dbReference type="SUPFAM" id="SSF56204">
    <property type="entry name" value="Hect, E3 ligase catalytic domain"/>
    <property type="match status" value="1"/>
</dbReference>
<feature type="region of interest" description="Disordered" evidence="15">
    <location>
        <begin position="2331"/>
        <end position="2429"/>
    </location>
</feature>
<feature type="domain" description="UBA" evidence="17">
    <location>
        <begin position="1365"/>
        <end position="1404"/>
    </location>
</feature>
<keyword evidence="11" id="KW-0234">DNA repair</keyword>
<keyword evidence="7" id="KW-0808">Transferase</keyword>
<dbReference type="SUPFAM" id="SSF117839">
    <property type="entry name" value="WWE domain"/>
    <property type="match status" value="1"/>
</dbReference>
<dbReference type="Pfam" id="PF14377">
    <property type="entry name" value="UBM"/>
    <property type="match status" value="3"/>
</dbReference>
<feature type="compositionally biased region" description="Polar residues" evidence="15">
    <location>
        <begin position="3044"/>
        <end position="3082"/>
    </location>
</feature>
<dbReference type="Pfam" id="PF00632">
    <property type="entry name" value="HECT"/>
    <property type="match status" value="1"/>
</dbReference>
<feature type="compositionally biased region" description="Acidic residues" evidence="15">
    <location>
        <begin position="801"/>
        <end position="811"/>
    </location>
</feature>
<feature type="compositionally biased region" description="Low complexity" evidence="15">
    <location>
        <begin position="3528"/>
        <end position="3544"/>
    </location>
</feature>
<feature type="compositionally biased region" description="Basic and acidic residues" evidence="15">
    <location>
        <begin position="1813"/>
        <end position="1824"/>
    </location>
</feature>
<feature type="compositionally biased region" description="Low complexity" evidence="15">
    <location>
        <begin position="506"/>
        <end position="517"/>
    </location>
</feature>
<dbReference type="SMART" id="SM00678">
    <property type="entry name" value="WWE"/>
    <property type="match status" value="1"/>
</dbReference>
<dbReference type="SUPFAM" id="SSF48371">
    <property type="entry name" value="ARM repeat"/>
    <property type="match status" value="2"/>
</dbReference>
<feature type="transmembrane region" description="Helical" evidence="16">
    <location>
        <begin position="126"/>
        <end position="148"/>
    </location>
</feature>
<protein>
    <recommendedName>
        <fullName evidence="4">HECT-type E3 ubiquitin transferase</fullName>
        <ecNumber evidence="4">2.3.2.26</ecNumber>
    </recommendedName>
</protein>
<evidence type="ECO:0000256" key="6">
    <source>
        <dbReference type="ARBA" id="ARBA00022553"/>
    </source>
</evidence>
<keyword evidence="12" id="KW-0539">Nucleus</keyword>
<dbReference type="Pfam" id="PF06025">
    <property type="entry name" value="DUF913"/>
    <property type="match status" value="1"/>
</dbReference>
<dbReference type="InterPro" id="IPR004170">
    <property type="entry name" value="WWE_dom"/>
</dbReference>
<evidence type="ECO:0000256" key="2">
    <source>
        <dbReference type="ARBA" id="ARBA00004123"/>
    </source>
</evidence>
<dbReference type="SUPFAM" id="SSF46934">
    <property type="entry name" value="UBA-like"/>
    <property type="match status" value="1"/>
</dbReference>
<reference evidence="20" key="2">
    <citation type="journal article" date="2023" name="Science">
        <title>Genomic signatures of disease resistance in endangered staghorn corals.</title>
        <authorList>
            <person name="Vollmer S.V."/>
            <person name="Selwyn J.D."/>
            <person name="Despard B.A."/>
            <person name="Roesel C.L."/>
        </authorList>
    </citation>
    <scope>NUCLEOTIDE SEQUENCE</scope>
    <source>
        <strain evidence="20">K2</strain>
    </source>
</reference>
<dbReference type="CDD" id="cd00078">
    <property type="entry name" value="HECTc"/>
    <property type="match status" value="1"/>
</dbReference>
<dbReference type="InterPro" id="IPR018123">
    <property type="entry name" value="WWE-dom_subgr"/>
</dbReference>